<evidence type="ECO:0000313" key="1">
    <source>
        <dbReference type="EMBL" id="KAF7338779.1"/>
    </source>
</evidence>
<protein>
    <submittedName>
        <fullName evidence="1">Uncharacterized protein</fullName>
    </submittedName>
</protein>
<dbReference type="SUPFAM" id="SSF52047">
    <property type="entry name" value="RNI-like"/>
    <property type="match status" value="1"/>
</dbReference>
<dbReference type="EMBL" id="JACAZH010000032">
    <property type="protein sequence ID" value="KAF7338779.1"/>
    <property type="molecule type" value="Genomic_DNA"/>
</dbReference>
<accession>A0A8H6XE31</accession>
<evidence type="ECO:0000313" key="2">
    <source>
        <dbReference type="Proteomes" id="UP000623467"/>
    </source>
</evidence>
<comment type="caution">
    <text evidence="1">The sequence shown here is derived from an EMBL/GenBank/DDBJ whole genome shotgun (WGS) entry which is preliminary data.</text>
</comment>
<dbReference type="Proteomes" id="UP000623467">
    <property type="component" value="Unassembled WGS sequence"/>
</dbReference>
<proteinExistence type="predicted"/>
<organism evidence="1 2">
    <name type="scientific">Mycena sanguinolenta</name>
    <dbReference type="NCBI Taxonomy" id="230812"/>
    <lineage>
        <taxon>Eukaryota</taxon>
        <taxon>Fungi</taxon>
        <taxon>Dikarya</taxon>
        <taxon>Basidiomycota</taxon>
        <taxon>Agaricomycotina</taxon>
        <taxon>Agaricomycetes</taxon>
        <taxon>Agaricomycetidae</taxon>
        <taxon>Agaricales</taxon>
        <taxon>Marasmiineae</taxon>
        <taxon>Mycenaceae</taxon>
        <taxon>Mycena</taxon>
    </lineage>
</organism>
<dbReference type="AlphaFoldDB" id="A0A8H6XE31"/>
<reference evidence="1" key="1">
    <citation type="submission" date="2020-05" db="EMBL/GenBank/DDBJ databases">
        <title>Mycena genomes resolve the evolution of fungal bioluminescence.</title>
        <authorList>
            <person name="Tsai I.J."/>
        </authorList>
    </citation>
    <scope>NUCLEOTIDE SEQUENCE</scope>
    <source>
        <strain evidence="1">160909Yilan</strain>
    </source>
</reference>
<name>A0A8H6XE31_9AGAR</name>
<gene>
    <name evidence="1" type="ORF">MSAN_02200400</name>
</gene>
<keyword evidence="2" id="KW-1185">Reference proteome</keyword>
<dbReference type="OrthoDB" id="2989737at2759"/>
<sequence>MPLPQELVDIIVDNLIIAGDVPSLKSCALAARTFVRSARTHLFQKIEISAPSSSNGCRQFYEILSSSPEIAPLVKELRIVLKGSNTFFAYNMPETNAEECRGVCRFSADKTLSLVLCRLVNLTQISLVGYTPQGWYGGHYSMNWGVMEEHLKSALARVFSSPKLEAVYLRGFAIESPNQLLSLFSEAAALKEMSLSHLHFTHLVRWQGSRLWRPRLRSLLINDSGGSPCGRYVVDPRICLSHVATLTVATQSIEWRDQVIQATGVEHLRLRVWSETSFARNMFTKLRSIHLHCYWILSVLGGVFTMCPLDSDTPLEQIIIDGPGAIHLLVVHEDRYDSRVDAIVAANLGHLPALRRVELRRTKDRLDTTDTFAEWEAAVQAALPSLMRRNMLLTTEIESGYEWE</sequence>